<dbReference type="PANTHER" id="PTHR48061:SF2">
    <property type="entry name" value="RECEPTOR LIKE PROTEIN 30-LIKE"/>
    <property type="match status" value="1"/>
</dbReference>
<accession>A0AAV6X596</accession>
<keyword evidence="7" id="KW-0472">Membrane</keyword>
<evidence type="ECO:0000256" key="8">
    <source>
        <dbReference type="ARBA" id="ARBA00023180"/>
    </source>
</evidence>
<dbReference type="Pfam" id="PF00560">
    <property type="entry name" value="LRR_1"/>
    <property type="match status" value="2"/>
</dbReference>
<evidence type="ECO:0000259" key="10">
    <source>
        <dbReference type="Pfam" id="PF08263"/>
    </source>
</evidence>
<dbReference type="Pfam" id="PF13855">
    <property type="entry name" value="LRR_8"/>
    <property type="match status" value="2"/>
</dbReference>
<dbReference type="Pfam" id="PF08263">
    <property type="entry name" value="LRRNT_2"/>
    <property type="match status" value="1"/>
</dbReference>
<keyword evidence="6" id="KW-1133">Transmembrane helix</keyword>
<dbReference type="Pfam" id="PF13516">
    <property type="entry name" value="LRR_6"/>
    <property type="match status" value="1"/>
</dbReference>
<sequence length="452" mass="50473">MSQTQYHFFFFISMLLPFFIVSSYVHSQIQCLEDQKTLLLQLKNTLVFNSSYSTKLVKWNKTRDCCSWDGIECDSAGHVITLNLEYETILGGIDNSSSFFGLRYLEKLNLAFNKFDGEIQIYNLTHLTHLNLSHAGFGGQVQIELSRLRSLVSLDLSATFMTVLKLEHPNLKMLVQNLTGLRELKLDRVDILAQGSDWCLVISSSLPNLRILSLIDCNLSGPLDPSLLPLYYLSVLRLDWNNLSPSVLALFANFSSLTTLSLCHCSLQGTFPAMIFQMPTLQYLDLSLNELLSVTVPQFFQSRSLRIMFLSSTNSSGSLPNSISNFSMLSTIDLSGCKFSGSIPSTLFNPTELTYVYLSGNFFTGSIPPFHLSKKLTHIHLGNNRLTGSLSSTHFKGLLNLEYIDLGYNMLGGSIPESLFGLSSLQCLHLSKNQFRGAVNEFSIPILLACIP</sequence>
<keyword evidence="8" id="KW-0325">Glycoprotein</keyword>
<keyword evidence="5" id="KW-0677">Repeat</keyword>
<dbReference type="EMBL" id="WHWC01000011">
    <property type="protein sequence ID" value="KAG8374325.1"/>
    <property type="molecule type" value="Genomic_DNA"/>
</dbReference>
<reference evidence="11" key="1">
    <citation type="submission" date="2019-10" db="EMBL/GenBank/DDBJ databases">
        <authorList>
            <person name="Zhang R."/>
            <person name="Pan Y."/>
            <person name="Wang J."/>
            <person name="Ma R."/>
            <person name="Yu S."/>
        </authorList>
    </citation>
    <scope>NUCLEOTIDE SEQUENCE</scope>
    <source>
        <strain evidence="11">LA-IB0</strain>
        <tissue evidence="11">Leaf</tissue>
    </source>
</reference>
<evidence type="ECO:0000256" key="4">
    <source>
        <dbReference type="ARBA" id="ARBA00022729"/>
    </source>
</evidence>
<proteinExistence type="predicted"/>
<keyword evidence="3" id="KW-0812">Transmembrane</keyword>
<evidence type="ECO:0000256" key="6">
    <source>
        <dbReference type="ARBA" id="ARBA00022989"/>
    </source>
</evidence>
<evidence type="ECO:0000256" key="7">
    <source>
        <dbReference type="ARBA" id="ARBA00023136"/>
    </source>
</evidence>
<dbReference type="Gene3D" id="3.80.10.10">
    <property type="entry name" value="Ribonuclease Inhibitor"/>
    <property type="match status" value="2"/>
</dbReference>
<dbReference type="PANTHER" id="PTHR48061">
    <property type="entry name" value="LEUCINE-RICH REPEAT RECEPTOR PROTEIN KINASE EMS1-LIKE-RELATED"/>
    <property type="match status" value="1"/>
</dbReference>
<keyword evidence="2" id="KW-0433">Leucine-rich repeat</keyword>
<keyword evidence="4 9" id="KW-0732">Signal</keyword>
<evidence type="ECO:0000313" key="11">
    <source>
        <dbReference type="EMBL" id="KAG8374325.1"/>
    </source>
</evidence>
<dbReference type="FunFam" id="3.80.10.10:FF:000041">
    <property type="entry name" value="LRR receptor-like serine/threonine-protein kinase ERECTA"/>
    <property type="match status" value="1"/>
</dbReference>
<dbReference type="InterPro" id="IPR013210">
    <property type="entry name" value="LRR_N_plant-typ"/>
</dbReference>
<comment type="caution">
    <text evidence="11">The sequence shown here is derived from an EMBL/GenBank/DDBJ whole genome shotgun (WGS) entry which is preliminary data.</text>
</comment>
<keyword evidence="12" id="KW-1185">Reference proteome</keyword>
<evidence type="ECO:0000313" key="12">
    <source>
        <dbReference type="Proteomes" id="UP000826271"/>
    </source>
</evidence>
<dbReference type="AlphaFoldDB" id="A0AAV6X596"/>
<comment type="subcellular location">
    <subcellularLocation>
        <location evidence="1">Membrane</location>
        <topology evidence="1">Single-pass type I membrane protein</topology>
    </subcellularLocation>
</comment>
<dbReference type="Proteomes" id="UP000826271">
    <property type="component" value="Unassembled WGS sequence"/>
</dbReference>
<feature type="signal peptide" evidence="9">
    <location>
        <begin position="1"/>
        <end position="27"/>
    </location>
</feature>
<dbReference type="InterPro" id="IPR032675">
    <property type="entry name" value="LRR_dom_sf"/>
</dbReference>
<evidence type="ECO:0000256" key="2">
    <source>
        <dbReference type="ARBA" id="ARBA00022614"/>
    </source>
</evidence>
<dbReference type="GO" id="GO:0016020">
    <property type="term" value="C:membrane"/>
    <property type="evidence" value="ECO:0007669"/>
    <property type="project" value="UniProtKB-SubCell"/>
</dbReference>
<feature type="domain" description="Leucine-rich repeat-containing N-terminal plant-type" evidence="10">
    <location>
        <begin position="33"/>
        <end position="74"/>
    </location>
</feature>
<gene>
    <name evidence="11" type="ORF">BUALT_Bualt11G0119900</name>
</gene>
<protein>
    <recommendedName>
        <fullName evidence="10">Leucine-rich repeat-containing N-terminal plant-type domain-containing protein</fullName>
    </recommendedName>
</protein>
<evidence type="ECO:0000256" key="5">
    <source>
        <dbReference type="ARBA" id="ARBA00022737"/>
    </source>
</evidence>
<dbReference type="InterPro" id="IPR001611">
    <property type="entry name" value="Leu-rich_rpt"/>
</dbReference>
<organism evidence="11 12">
    <name type="scientific">Buddleja alternifolia</name>
    <dbReference type="NCBI Taxonomy" id="168488"/>
    <lineage>
        <taxon>Eukaryota</taxon>
        <taxon>Viridiplantae</taxon>
        <taxon>Streptophyta</taxon>
        <taxon>Embryophyta</taxon>
        <taxon>Tracheophyta</taxon>
        <taxon>Spermatophyta</taxon>
        <taxon>Magnoliopsida</taxon>
        <taxon>eudicotyledons</taxon>
        <taxon>Gunneridae</taxon>
        <taxon>Pentapetalae</taxon>
        <taxon>asterids</taxon>
        <taxon>lamiids</taxon>
        <taxon>Lamiales</taxon>
        <taxon>Scrophulariaceae</taxon>
        <taxon>Buddlejeae</taxon>
        <taxon>Buddleja</taxon>
    </lineage>
</organism>
<feature type="chain" id="PRO_5043518358" description="Leucine-rich repeat-containing N-terminal plant-type domain-containing protein" evidence="9">
    <location>
        <begin position="28"/>
        <end position="452"/>
    </location>
</feature>
<name>A0AAV6X596_9LAMI</name>
<evidence type="ECO:0000256" key="1">
    <source>
        <dbReference type="ARBA" id="ARBA00004479"/>
    </source>
</evidence>
<dbReference type="InterPro" id="IPR046956">
    <property type="entry name" value="RLP23-like"/>
</dbReference>
<dbReference type="SUPFAM" id="SSF52058">
    <property type="entry name" value="L domain-like"/>
    <property type="match status" value="2"/>
</dbReference>
<evidence type="ECO:0000256" key="9">
    <source>
        <dbReference type="SAM" id="SignalP"/>
    </source>
</evidence>
<evidence type="ECO:0000256" key="3">
    <source>
        <dbReference type="ARBA" id="ARBA00022692"/>
    </source>
</evidence>